<protein>
    <recommendedName>
        <fullName evidence="4">DUF2628 domain-containing protein</fullName>
    </recommendedName>
</protein>
<keyword evidence="1" id="KW-1133">Transmembrane helix</keyword>
<evidence type="ECO:0000256" key="1">
    <source>
        <dbReference type="SAM" id="Phobius"/>
    </source>
</evidence>
<comment type="caution">
    <text evidence="2">The sequence shown here is derived from an EMBL/GenBank/DDBJ whole genome shotgun (WGS) entry which is preliminary data.</text>
</comment>
<gene>
    <name evidence="2" type="ORF">GCM10009740_22860</name>
</gene>
<accession>A0ABP5FTF7</accession>
<sequence>MRLPTLPPRWRPDPQGSARLYGAEVRKLGFRNWRGIGVAVRLTLSTPAGWWFLAARVIAIALAFWVNGRYGDTAAIVTLLIAIVVAGLVAPPPPDVLDSDAEECGSSRRRARTGRVAHWLASRLREARAAVAVHRP</sequence>
<feature type="transmembrane region" description="Helical" evidence="1">
    <location>
        <begin position="73"/>
        <end position="90"/>
    </location>
</feature>
<evidence type="ECO:0000313" key="3">
    <source>
        <dbReference type="Proteomes" id="UP001501285"/>
    </source>
</evidence>
<keyword evidence="1" id="KW-0812">Transmembrane</keyword>
<dbReference type="Proteomes" id="UP001501285">
    <property type="component" value="Unassembled WGS sequence"/>
</dbReference>
<name>A0ABP5FTF7_9MICO</name>
<keyword evidence="3" id="KW-1185">Reference proteome</keyword>
<keyword evidence="1" id="KW-0472">Membrane</keyword>
<feature type="transmembrane region" description="Helical" evidence="1">
    <location>
        <begin position="48"/>
        <end position="66"/>
    </location>
</feature>
<proteinExistence type="predicted"/>
<reference evidence="3" key="1">
    <citation type="journal article" date="2019" name="Int. J. Syst. Evol. Microbiol.">
        <title>The Global Catalogue of Microorganisms (GCM) 10K type strain sequencing project: providing services to taxonomists for standard genome sequencing and annotation.</title>
        <authorList>
            <consortium name="The Broad Institute Genomics Platform"/>
            <consortium name="The Broad Institute Genome Sequencing Center for Infectious Disease"/>
            <person name="Wu L."/>
            <person name="Ma J."/>
        </authorList>
    </citation>
    <scope>NUCLEOTIDE SEQUENCE [LARGE SCALE GENOMIC DNA]</scope>
    <source>
        <strain evidence="3">JCM 14283</strain>
    </source>
</reference>
<organism evidence="2 3">
    <name type="scientific">Terrabacter terrae</name>
    <dbReference type="NCBI Taxonomy" id="318434"/>
    <lineage>
        <taxon>Bacteria</taxon>
        <taxon>Bacillati</taxon>
        <taxon>Actinomycetota</taxon>
        <taxon>Actinomycetes</taxon>
        <taxon>Micrococcales</taxon>
        <taxon>Intrasporangiaceae</taxon>
        <taxon>Terrabacter</taxon>
    </lineage>
</organism>
<evidence type="ECO:0008006" key="4">
    <source>
        <dbReference type="Google" id="ProtNLM"/>
    </source>
</evidence>
<dbReference type="EMBL" id="BAAANB010000021">
    <property type="protein sequence ID" value="GAA2032238.1"/>
    <property type="molecule type" value="Genomic_DNA"/>
</dbReference>
<evidence type="ECO:0000313" key="2">
    <source>
        <dbReference type="EMBL" id="GAA2032238.1"/>
    </source>
</evidence>